<accession>K9YKG4</accession>
<dbReference type="STRING" id="292563.Cyast_1390"/>
<dbReference type="KEGG" id="csn:Cyast_1390"/>
<name>K9YKG4_CYASC</name>
<feature type="transmembrane region" description="Helical" evidence="1">
    <location>
        <begin position="229"/>
        <end position="247"/>
    </location>
</feature>
<feature type="transmembrane region" description="Helical" evidence="1">
    <location>
        <begin position="95"/>
        <end position="114"/>
    </location>
</feature>
<dbReference type="EMBL" id="CP003940">
    <property type="protein sequence ID" value="AFZ47354.1"/>
    <property type="molecule type" value="Genomic_DNA"/>
</dbReference>
<reference evidence="3" key="1">
    <citation type="journal article" date="2013" name="Proc. Natl. Acad. Sci. U.S.A.">
        <title>Improving the coverage of the cyanobacterial phylum using diversity-driven genome sequencing.</title>
        <authorList>
            <person name="Shih P.M."/>
            <person name="Wu D."/>
            <person name="Latifi A."/>
            <person name="Axen S.D."/>
            <person name="Fewer D.P."/>
            <person name="Talla E."/>
            <person name="Calteau A."/>
            <person name="Cai F."/>
            <person name="Tandeau de Marsac N."/>
            <person name="Rippka R."/>
            <person name="Herdman M."/>
            <person name="Sivonen K."/>
            <person name="Coursin T."/>
            <person name="Laurent T."/>
            <person name="Goodwin L."/>
            <person name="Nolan M."/>
            <person name="Davenport K.W."/>
            <person name="Han C.S."/>
            <person name="Rubin E.M."/>
            <person name="Eisen J.A."/>
            <person name="Woyke T."/>
            <person name="Gugger M."/>
            <person name="Kerfeld C.A."/>
        </authorList>
    </citation>
    <scope>NUCLEOTIDE SEQUENCE [LARGE SCALE GENOMIC DNA]</scope>
    <source>
        <strain evidence="3">ATCC 29140 / PCC 7202</strain>
    </source>
</reference>
<dbReference type="PATRIC" id="fig|292563.3.peg.1455"/>
<gene>
    <name evidence="2" type="ordered locus">Cyast_1390</name>
</gene>
<evidence type="ECO:0000313" key="3">
    <source>
        <dbReference type="Proteomes" id="UP000010483"/>
    </source>
</evidence>
<feature type="transmembrane region" description="Helical" evidence="1">
    <location>
        <begin position="386"/>
        <end position="406"/>
    </location>
</feature>
<keyword evidence="1" id="KW-1133">Transmembrane helix</keyword>
<feature type="transmembrane region" description="Helical" evidence="1">
    <location>
        <begin position="202"/>
        <end position="217"/>
    </location>
</feature>
<protein>
    <recommendedName>
        <fullName evidence="4">Glycosyltransferase RgtA/B/C/D-like domain-containing protein</fullName>
    </recommendedName>
</protein>
<keyword evidence="3" id="KW-1185">Reference proteome</keyword>
<dbReference type="HOGENOM" id="CLU_519396_0_0_3"/>
<keyword evidence="1" id="KW-0472">Membrane</keyword>
<feature type="transmembrane region" description="Helical" evidence="1">
    <location>
        <begin position="305"/>
        <end position="324"/>
    </location>
</feature>
<organism evidence="2 3">
    <name type="scientific">Cyanobacterium stanieri (strain ATCC 29140 / PCC 7202)</name>
    <dbReference type="NCBI Taxonomy" id="292563"/>
    <lineage>
        <taxon>Bacteria</taxon>
        <taxon>Bacillati</taxon>
        <taxon>Cyanobacteriota</taxon>
        <taxon>Cyanophyceae</taxon>
        <taxon>Oscillatoriophycideae</taxon>
        <taxon>Chroococcales</taxon>
        <taxon>Geminocystaceae</taxon>
        <taxon>Cyanobacterium</taxon>
    </lineage>
</organism>
<feature type="transmembrane region" description="Helical" evidence="1">
    <location>
        <begin position="126"/>
        <end position="145"/>
    </location>
</feature>
<sequence>MKQLKCFGVILIVIAILFGFFTRIVAVFQYVTFDIGPDPDQIRDAFVVMGIWDGEFPLLGPRAYGLGLGGHYLLPLYYYLFFPFTIFGGDPVFQAFPNALFSFLSIPLFIFLVYKLLENIDNSQRVFFSGLAGFWYSFLFGDIFISNFQWNPSSIPFFFFSFVLLYDLQMKNEFSWSIKCFLWALNGIVFAILLSLHTSTLFVMPIVFIISIILYLFKIHKETREIKLFLLPIVSCLSTFISLIPYWKMELATGFRNSKAILQTIRSGSSSTDVSFVGYVSEKIYNLVMNYVNIMRQAYFWNSSILYLLISISFLCLITYFGIVKFKGNQYIWYIMIASLGIFLIAAANIDADQSVFYYKILVLSIPIIFAVITLAYTNFRLKFKLFIYGFTSIVLILSMINNLIYNYNFMIAKYGNNRLLNTKEIAEIVDIIPSNSSICDPRIARRRETRNKYNYINTYVVENDIEIIDVCASGNYVIHPKRFLNIESNFLNDTNYEETYFVEPSYEGNLKLWPILTVSEYPSIERSSSLFLETETAYVYILE</sequence>
<dbReference type="eggNOG" id="ENOG502ZA19">
    <property type="taxonomic scope" value="Bacteria"/>
</dbReference>
<evidence type="ECO:0000256" key="1">
    <source>
        <dbReference type="SAM" id="Phobius"/>
    </source>
</evidence>
<feature type="transmembrane region" description="Helical" evidence="1">
    <location>
        <begin position="331"/>
        <end position="350"/>
    </location>
</feature>
<evidence type="ECO:0008006" key="4">
    <source>
        <dbReference type="Google" id="ProtNLM"/>
    </source>
</evidence>
<feature type="transmembrane region" description="Helical" evidence="1">
    <location>
        <begin position="7"/>
        <end position="30"/>
    </location>
</feature>
<proteinExistence type="predicted"/>
<evidence type="ECO:0000313" key="2">
    <source>
        <dbReference type="EMBL" id="AFZ47354.1"/>
    </source>
</evidence>
<feature type="transmembrane region" description="Helical" evidence="1">
    <location>
        <begin position="180"/>
        <end position="196"/>
    </location>
</feature>
<feature type="transmembrane region" description="Helical" evidence="1">
    <location>
        <begin position="356"/>
        <end position="377"/>
    </location>
</feature>
<dbReference type="BioCyc" id="CSTA292563:G1353-1402-MONOMER"/>
<dbReference type="AlphaFoldDB" id="K9YKG4"/>
<dbReference type="Proteomes" id="UP000010483">
    <property type="component" value="Chromosome"/>
</dbReference>
<keyword evidence="1" id="KW-0812">Transmembrane</keyword>